<keyword evidence="2" id="KW-1185">Reference proteome</keyword>
<proteinExistence type="predicted"/>
<dbReference type="OrthoDB" id="9821174at2"/>
<gene>
    <name evidence="1" type="ORF">DC3_37470</name>
</gene>
<organism evidence="1 2">
    <name type="scientific">Deinococcus cellulosilyticus (strain DSM 18568 / NBRC 106333 / KACC 11606 / 5516J-15)</name>
    <dbReference type="NCBI Taxonomy" id="1223518"/>
    <lineage>
        <taxon>Bacteria</taxon>
        <taxon>Thermotogati</taxon>
        <taxon>Deinococcota</taxon>
        <taxon>Deinococci</taxon>
        <taxon>Deinococcales</taxon>
        <taxon>Deinococcaceae</taxon>
        <taxon>Deinococcus</taxon>
    </lineage>
</organism>
<dbReference type="EMBL" id="BJXB01000018">
    <property type="protein sequence ID" value="GEM48112.1"/>
    <property type="molecule type" value="Genomic_DNA"/>
</dbReference>
<reference evidence="1 2" key="1">
    <citation type="submission" date="2019-07" db="EMBL/GenBank/DDBJ databases">
        <title>Whole genome shotgun sequence of Deinococcus cellulosilyticus NBRC 106333.</title>
        <authorList>
            <person name="Hosoyama A."/>
            <person name="Uohara A."/>
            <person name="Ohji S."/>
            <person name="Ichikawa N."/>
        </authorList>
    </citation>
    <scope>NUCLEOTIDE SEQUENCE [LARGE SCALE GENOMIC DNA]</scope>
    <source>
        <strain evidence="1 2">NBRC 106333</strain>
    </source>
</reference>
<evidence type="ECO:0000313" key="1">
    <source>
        <dbReference type="EMBL" id="GEM48112.1"/>
    </source>
</evidence>
<name>A0A511N5H4_DEIC1</name>
<comment type="caution">
    <text evidence="1">The sequence shown here is derived from an EMBL/GenBank/DDBJ whole genome shotgun (WGS) entry which is preliminary data.</text>
</comment>
<accession>A0A511N5H4</accession>
<dbReference type="AlphaFoldDB" id="A0A511N5H4"/>
<sequence>MELHQIAWDQLGGFASQHGEQVQSRLDRTRAIALYDEAIVKFTRNGFRIGNAYLNAVRAFELAGNLQFHFKGPFRLGGWNTESSFTLQIVDDYGYIISDMLQLGQQLMGETLAPVGYGSLNLENYLHLNPQLTPFAYGLEVFDAFMDSQSAIYSMSSFQGEYVFRRWGWDVLDSLERFVQGNMLWVSSPEHHVYHG</sequence>
<protein>
    <submittedName>
        <fullName evidence="1">Uncharacterized protein</fullName>
    </submittedName>
</protein>
<dbReference type="Proteomes" id="UP000321306">
    <property type="component" value="Unassembled WGS sequence"/>
</dbReference>
<dbReference type="RefSeq" id="WP_146886927.1">
    <property type="nucleotide sequence ID" value="NZ_BJXB01000018.1"/>
</dbReference>
<evidence type="ECO:0000313" key="2">
    <source>
        <dbReference type="Proteomes" id="UP000321306"/>
    </source>
</evidence>